<proteinExistence type="predicted"/>
<dbReference type="Proteomes" id="UP001177744">
    <property type="component" value="Unassembled WGS sequence"/>
</dbReference>
<comment type="caution">
    <text evidence="1">The sequence shown here is derived from an EMBL/GenBank/DDBJ whole genome shotgun (WGS) entry which is preliminary data.</text>
</comment>
<dbReference type="EMBL" id="JAULJE010000005">
    <property type="protein sequence ID" value="KAK1343064.1"/>
    <property type="molecule type" value="Genomic_DNA"/>
</dbReference>
<evidence type="ECO:0000313" key="2">
    <source>
        <dbReference type="Proteomes" id="UP001177744"/>
    </source>
</evidence>
<dbReference type="PANTHER" id="PTHR24092:SF78">
    <property type="entry name" value="PHOSPHOLIPID-TRANSPORTING ATPASE IK"/>
    <property type="match status" value="1"/>
</dbReference>
<keyword evidence="2" id="KW-1185">Reference proteome</keyword>
<reference evidence="1" key="1">
    <citation type="submission" date="2023-06" db="EMBL/GenBank/DDBJ databases">
        <title>Reference genome for the Northern bat (Eptesicus nilssonii), a most northern bat species.</title>
        <authorList>
            <person name="Laine V.N."/>
            <person name="Pulliainen A.T."/>
            <person name="Lilley T.M."/>
        </authorList>
    </citation>
    <scope>NUCLEOTIDE SEQUENCE</scope>
    <source>
        <strain evidence="1">BLF_Eptnil</strain>
        <tissue evidence="1">Kidney</tissue>
    </source>
</reference>
<protein>
    <submittedName>
        <fullName evidence="1">Uncharacterized protein</fullName>
    </submittedName>
</protein>
<dbReference type="PROSITE" id="PS51257">
    <property type="entry name" value="PROKAR_LIPOPROTEIN"/>
    <property type="match status" value="1"/>
</dbReference>
<name>A0AA40LTI7_CNENI</name>
<organism evidence="1 2">
    <name type="scientific">Cnephaeus nilssonii</name>
    <name type="common">Northern bat</name>
    <name type="synonym">Eptesicus nilssonii</name>
    <dbReference type="NCBI Taxonomy" id="3371016"/>
    <lineage>
        <taxon>Eukaryota</taxon>
        <taxon>Metazoa</taxon>
        <taxon>Chordata</taxon>
        <taxon>Craniata</taxon>
        <taxon>Vertebrata</taxon>
        <taxon>Euteleostomi</taxon>
        <taxon>Mammalia</taxon>
        <taxon>Eutheria</taxon>
        <taxon>Laurasiatheria</taxon>
        <taxon>Chiroptera</taxon>
        <taxon>Yangochiroptera</taxon>
        <taxon>Vespertilionidae</taxon>
        <taxon>Cnephaeus</taxon>
    </lineage>
</organism>
<evidence type="ECO:0000313" key="1">
    <source>
        <dbReference type="EMBL" id="KAK1343064.1"/>
    </source>
</evidence>
<sequence length="110" mass="12413">MLCKHHYVSEKHIYSVTTISSCTVSSSGAYPPTHHHAMVIIDKKFIYLGNSIFINLDMQINYEPQEMPAKPHSTSISDQLGQVGYTFSEKTSTLTQHFMAFKKCCINAII</sequence>
<gene>
    <name evidence="1" type="ORF">QTO34_015836</name>
</gene>
<dbReference type="GO" id="GO:0045332">
    <property type="term" value="P:phospholipid translocation"/>
    <property type="evidence" value="ECO:0007669"/>
    <property type="project" value="TreeGrafter"/>
</dbReference>
<dbReference type="GO" id="GO:0007030">
    <property type="term" value="P:Golgi organization"/>
    <property type="evidence" value="ECO:0007669"/>
    <property type="project" value="TreeGrafter"/>
</dbReference>
<accession>A0AA40LTI7</accession>
<dbReference type="GO" id="GO:0005886">
    <property type="term" value="C:plasma membrane"/>
    <property type="evidence" value="ECO:0007669"/>
    <property type="project" value="TreeGrafter"/>
</dbReference>
<dbReference type="GO" id="GO:0005802">
    <property type="term" value="C:trans-Golgi network"/>
    <property type="evidence" value="ECO:0007669"/>
    <property type="project" value="TreeGrafter"/>
</dbReference>
<dbReference type="PANTHER" id="PTHR24092">
    <property type="entry name" value="PROBABLE PHOSPHOLIPID-TRANSPORTING ATPASE"/>
    <property type="match status" value="1"/>
</dbReference>
<dbReference type="AlphaFoldDB" id="A0AA40LTI7"/>
<dbReference type="GO" id="GO:0140326">
    <property type="term" value="F:ATPase-coupled intramembrane lipid transporter activity"/>
    <property type="evidence" value="ECO:0007669"/>
    <property type="project" value="TreeGrafter"/>
</dbReference>